<evidence type="ECO:0000313" key="3">
    <source>
        <dbReference type="Proteomes" id="UP000019089"/>
    </source>
</evidence>
<name>W0MVX8_PSESX</name>
<organism evidence="2 3">
    <name type="scientific">Pseudomonas syringae CC1557</name>
    <dbReference type="NCBI Taxonomy" id="1357279"/>
    <lineage>
        <taxon>Bacteria</taxon>
        <taxon>Pseudomonadati</taxon>
        <taxon>Pseudomonadota</taxon>
        <taxon>Gammaproteobacteria</taxon>
        <taxon>Pseudomonadales</taxon>
        <taxon>Pseudomonadaceae</taxon>
        <taxon>Pseudomonas</taxon>
        <taxon>Pseudomonas syringae</taxon>
    </lineage>
</organism>
<dbReference type="EMBL" id="CP007014">
    <property type="protein sequence ID" value="AHG42587.1"/>
    <property type="molecule type" value="Genomic_DNA"/>
</dbReference>
<keyword evidence="1" id="KW-1133">Transmembrane helix</keyword>
<reference evidence="2 3" key="1">
    <citation type="submission" date="2013-12" db="EMBL/GenBank/DDBJ databases">
        <title>Interactions Between Genome Architecture and Virulence Genes in Pseudomonas syringae, strain CC1557 as a model.</title>
        <authorList>
            <person name="Baltrus D."/>
            <person name="Hockett K."/>
            <person name="Karlsrud E."/>
            <person name="Dougherty K."/>
            <person name="Nishimura M."/>
        </authorList>
    </citation>
    <scope>NUCLEOTIDE SEQUENCE [LARGE SCALE GENOMIC DNA]</scope>
    <source>
        <strain evidence="2 3">CC1557</strain>
    </source>
</reference>
<dbReference type="HOGENOM" id="CLU_2047704_0_0_6"/>
<gene>
    <name evidence="2" type="ORF">N018_21110</name>
</gene>
<evidence type="ECO:0000256" key="1">
    <source>
        <dbReference type="SAM" id="Phobius"/>
    </source>
</evidence>
<accession>W0MVX8</accession>
<dbReference type="Proteomes" id="UP000019089">
    <property type="component" value="Chromosome"/>
</dbReference>
<keyword evidence="1" id="KW-0472">Membrane</keyword>
<sequence>MNDITREEFNAKLETIETKMDAWVDAVSTKIDAFVAVQAERDKRMEATLNQISTNHGEIQSSIGSMKTTMIVTAVSTVLAIVIGIAGFNVMLTSNMVASFQMGRSEQAYQKNAEQPPPST</sequence>
<evidence type="ECO:0000313" key="2">
    <source>
        <dbReference type="EMBL" id="AHG42587.1"/>
    </source>
</evidence>
<feature type="transmembrane region" description="Helical" evidence="1">
    <location>
        <begin position="70"/>
        <end position="92"/>
    </location>
</feature>
<dbReference type="KEGG" id="psyr:N018_21110"/>
<protein>
    <submittedName>
        <fullName evidence="2">Uncharacterized protein</fullName>
    </submittedName>
</protein>
<dbReference type="AlphaFoldDB" id="W0MVX8"/>
<proteinExistence type="predicted"/>
<keyword evidence="1" id="KW-0812">Transmembrane</keyword>
<dbReference type="STRING" id="1357279.N018_21110"/>